<dbReference type="EMBL" id="PFMR01000021">
    <property type="protein sequence ID" value="PIZ18220.1"/>
    <property type="molecule type" value="Genomic_DNA"/>
</dbReference>
<evidence type="ECO:0000256" key="4">
    <source>
        <dbReference type="ARBA" id="ARBA00023002"/>
    </source>
</evidence>
<evidence type="ECO:0000256" key="1">
    <source>
        <dbReference type="ARBA" id="ARBA00001974"/>
    </source>
</evidence>
<dbReference type="Pfam" id="PF02913">
    <property type="entry name" value="FAD-oxidase_C"/>
    <property type="match status" value="1"/>
</dbReference>
<dbReference type="Gene3D" id="3.30.70.2740">
    <property type="match status" value="1"/>
</dbReference>
<dbReference type="GO" id="GO:0071949">
    <property type="term" value="F:FAD binding"/>
    <property type="evidence" value="ECO:0007669"/>
    <property type="project" value="InterPro"/>
</dbReference>
<comment type="cofactor">
    <cofactor evidence="1">
        <name>FAD</name>
        <dbReference type="ChEBI" id="CHEBI:57692"/>
    </cofactor>
</comment>
<dbReference type="InterPro" id="IPR016169">
    <property type="entry name" value="FAD-bd_PCMH_sub2"/>
</dbReference>
<evidence type="ECO:0000256" key="2">
    <source>
        <dbReference type="ARBA" id="ARBA00022630"/>
    </source>
</evidence>
<dbReference type="InterPro" id="IPR016171">
    <property type="entry name" value="Vanillyl_alc_oxidase_C-sub2"/>
</dbReference>
<reference evidence="7" key="1">
    <citation type="submission" date="2017-09" db="EMBL/GenBank/DDBJ databases">
        <title>Depth-based differentiation of microbial function through sediment-hosted aquifers and enrichment of novel symbionts in the deep terrestrial subsurface.</title>
        <authorList>
            <person name="Probst A.J."/>
            <person name="Ladd B."/>
            <person name="Jarett J.K."/>
            <person name="Geller-Mcgrath D.E."/>
            <person name="Sieber C.M.K."/>
            <person name="Emerson J.B."/>
            <person name="Anantharaman K."/>
            <person name="Thomas B.C."/>
            <person name="Malmstrom R."/>
            <person name="Stieglmeier M."/>
            <person name="Klingl A."/>
            <person name="Woyke T."/>
            <person name="Ryan C.M."/>
            <person name="Banfield J.F."/>
        </authorList>
    </citation>
    <scope>NUCLEOTIDE SEQUENCE [LARGE SCALE GENOMIC DNA]</scope>
</reference>
<dbReference type="SUPFAM" id="SSF55103">
    <property type="entry name" value="FAD-linked oxidases, C-terminal domain"/>
    <property type="match status" value="1"/>
</dbReference>
<dbReference type="Proteomes" id="UP000229307">
    <property type="component" value="Unassembled WGS sequence"/>
</dbReference>
<keyword evidence="4" id="KW-0560">Oxidoreductase</keyword>
<dbReference type="PROSITE" id="PS51387">
    <property type="entry name" value="FAD_PCMH"/>
    <property type="match status" value="1"/>
</dbReference>
<dbReference type="Gene3D" id="3.30.465.10">
    <property type="match status" value="2"/>
</dbReference>
<organism evidence="6 7">
    <name type="scientific">Candidatus Desantisbacteria bacterium CG_4_10_14_0_8_um_filter_48_22</name>
    <dbReference type="NCBI Taxonomy" id="1974543"/>
    <lineage>
        <taxon>Bacteria</taxon>
        <taxon>Candidatus Desantisiibacteriota</taxon>
    </lineage>
</organism>
<evidence type="ECO:0000259" key="5">
    <source>
        <dbReference type="PROSITE" id="PS51387"/>
    </source>
</evidence>
<keyword evidence="2" id="KW-0285">Flavoprotein</keyword>
<sequence length="490" mass="54675">MIIKKNQDEIIGYLEDSSNFREGKAEKVYIPENEGEIIGIVKECAKNGPKGPTPLTVSAGGTGTVGARIPLEGAVLSIEKLNKIISVDKKGNTAILQAGVMIDNFLKELEKEKLFYPPFPTERTAFIGGNVSTNASGEYSYRFGSTRRYVKRIRVVLSTGTVLDIPRGKYKADKEGYINNGDSPLFFQKGGQSPLKIPSYTSPGVKNSAGYFSRPGMDLIDLFIGSEGTLGIITEVEVEVIPALPPRFIMIMFFPDEERIVPEFLSEVKGRAVVDPLQVEYFDRNSLSFLKKDFPDIPECAAAIYVEDTENEKNLDGWCGLVEKYGIADTWMSKDGKSYRNLVDFRHKLPENVNAYFKKIGSIKLAVDAALPENAFPDFYRMYKKIQDETQIQTVRFGHIGENHLHFNFFPKDAGEKETVARTIEDILRKAVKAGGTVSAEHGIGKLKHRYLEIMYGKEGILEMSRVKKTIDPQSMFGLNNIFPGSMLNI</sequence>
<evidence type="ECO:0000313" key="7">
    <source>
        <dbReference type="Proteomes" id="UP000229307"/>
    </source>
</evidence>
<dbReference type="PANTHER" id="PTHR42934">
    <property type="entry name" value="GLYCOLATE OXIDASE SUBUNIT GLCD"/>
    <property type="match status" value="1"/>
</dbReference>
<evidence type="ECO:0000313" key="6">
    <source>
        <dbReference type="EMBL" id="PIZ18220.1"/>
    </source>
</evidence>
<gene>
    <name evidence="6" type="ORF">COY52_00595</name>
</gene>
<evidence type="ECO:0000256" key="3">
    <source>
        <dbReference type="ARBA" id="ARBA00022827"/>
    </source>
</evidence>
<proteinExistence type="predicted"/>
<dbReference type="InterPro" id="IPR036318">
    <property type="entry name" value="FAD-bd_PCMH-like_sf"/>
</dbReference>
<dbReference type="PANTHER" id="PTHR42934:SF2">
    <property type="entry name" value="GLYCOLATE OXIDASE SUBUNIT GLCD"/>
    <property type="match status" value="1"/>
</dbReference>
<dbReference type="InterPro" id="IPR016164">
    <property type="entry name" value="FAD-linked_Oxase-like_C"/>
</dbReference>
<dbReference type="AlphaFoldDB" id="A0A2M7SFF0"/>
<dbReference type="InterPro" id="IPR016166">
    <property type="entry name" value="FAD-bd_PCMH"/>
</dbReference>
<name>A0A2M7SFF0_9BACT</name>
<feature type="domain" description="FAD-binding PCMH-type" evidence="5">
    <location>
        <begin position="21"/>
        <end position="243"/>
    </location>
</feature>
<keyword evidence="3" id="KW-0274">FAD</keyword>
<dbReference type="Pfam" id="PF01565">
    <property type="entry name" value="FAD_binding_4"/>
    <property type="match status" value="1"/>
</dbReference>
<protein>
    <submittedName>
        <fullName evidence="6">FAD-binding oxidoreductase</fullName>
    </submittedName>
</protein>
<dbReference type="InterPro" id="IPR004113">
    <property type="entry name" value="FAD-bd_oxidored_4_C"/>
</dbReference>
<comment type="caution">
    <text evidence="6">The sequence shown here is derived from an EMBL/GenBank/DDBJ whole genome shotgun (WGS) entry which is preliminary data.</text>
</comment>
<dbReference type="Gene3D" id="1.10.45.10">
    <property type="entry name" value="Vanillyl-alcohol Oxidase, Chain A, domain 4"/>
    <property type="match status" value="1"/>
</dbReference>
<dbReference type="InterPro" id="IPR051914">
    <property type="entry name" value="FAD-linked_OxidoTrans_Type4"/>
</dbReference>
<dbReference type="SUPFAM" id="SSF56176">
    <property type="entry name" value="FAD-binding/transporter-associated domain-like"/>
    <property type="match status" value="1"/>
</dbReference>
<accession>A0A2M7SFF0</accession>
<dbReference type="GO" id="GO:0016491">
    <property type="term" value="F:oxidoreductase activity"/>
    <property type="evidence" value="ECO:0007669"/>
    <property type="project" value="UniProtKB-KW"/>
</dbReference>
<dbReference type="InterPro" id="IPR006094">
    <property type="entry name" value="Oxid_FAD_bind_N"/>
</dbReference>